<reference evidence="9 10" key="1">
    <citation type="journal article" date="2021" name="Elife">
        <title>Chloroplast acquisition without the gene transfer in kleptoplastic sea slugs, Plakobranchus ocellatus.</title>
        <authorList>
            <person name="Maeda T."/>
            <person name="Takahashi S."/>
            <person name="Yoshida T."/>
            <person name="Shimamura S."/>
            <person name="Takaki Y."/>
            <person name="Nagai Y."/>
            <person name="Toyoda A."/>
            <person name="Suzuki Y."/>
            <person name="Arimoto A."/>
            <person name="Ishii H."/>
            <person name="Satoh N."/>
            <person name="Nishiyama T."/>
            <person name="Hasebe M."/>
            <person name="Maruyama T."/>
            <person name="Minagawa J."/>
            <person name="Obokata J."/>
            <person name="Shigenobu S."/>
        </authorList>
    </citation>
    <scope>NUCLEOTIDE SEQUENCE [LARGE SCALE GENOMIC DNA]</scope>
</reference>
<dbReference type="InterPro" id="IPR013930">
    <property type="entry name" value="RPAP1_N"/>
</dbReference>
<feature type="compositionally biased region" description="Polar residues" evidence="5">
    <location>
        <begin position="22"/>
        <end position="33"/>
    </location>
</feature>
<feature type="domain" description="RPAP1 N-terminal" evidence="7">
    <location>
        <begin position="192"/>
        <end position="233"/>
    </location>
</feature>
<evidence type="ECO:0000313" key="10">
    <source>
        <dbReference type="Proteomes" id="UP000762676"/>
    </source>
</evidence>
<evidence type="ECO:0000256" key="2">
    <source>
        <dbReference type="ARBA" id="ARBA00009953"/>
    </source>
</evidence>
<comment type="subcellular location">
    <subcellularLocation>
        <location evidence="1">Nucleus</location>
    </subcellularLocation>
</comment>
<dbReference type="Proteomes" id="UP000762676">
    <property type="component" value="Unassembled WGS sequence"/>
</dbReference>
<sequence length="1304" mass="146368">MNERPKPGEDEDDLLKLQQQFLNSGGSQMSSASIKRPDKRKTRDVVNMEGVQVESGGSQHNVKKSKFKQEQEVASPSRVCRAKSGDCETMEDFERAMDNKDSSVAAVLTSIIVPSNTKGGKTKKKSLFAQQVESQGPEHFGVDSSHRMPAFRQPDKVMDSETPNCQPFPGNSVSSVLDGSGLSVSNKKAEIEQIHQENVEKLTSMSEEEILDEQQKLLDLIDPKLLDFIKKKRTAVARTNMEAHGTSKSESFSFMREKKKKEKKLNETVLESELPLKPSKKWVHMDTLEPEKLEWIKDLPPPPSADDAGTGRPARFDFEGNVLAVDIDIPVNMGLHHHGEEPERAGYTLEEIFQLTRSSNLQQKTFAFHTLAKVISKAKSGKLSEKVQSPIIPTILSGGVLMLLRWGLDDSAVAVVAAAVDALHALLWNPLDEALVHRMDLLMRFRYIMESMHPQANTVISLLEILTRLAEHSSATAYKILKCPGLIDKIVKEFIPTAWSLKETTGPVSNVYGIPVPTAVKLLRVMCQCGRNIASILTSKYNIKLVLLRYLSVEISDLHLPLKEASNLQVEALALWRTCASYGLATETYFDLYSNITMYLGQLEKHWSTSSSSISGHRHFDTHLVCVLEKMLYVAGEKRSKSDESNAREDFLYEMNWSHVTSLIRPLLACSQKVLSDIGGTYPQQRQDLHFPTAGINFLASFYNLEGQQSGVDEVASLEGIEQFCSSCLDPLLDSYGFQLIVEKLSTFSNLLAAKEDKKEALVPHCLPSYGVFLSIETNGSGQRSETYTTNMPILSQHSPFGFLTAVLRLALSVSKRHKAMILKVLKPLVMNRDILLYMKKTCAALNRSQYSTSLFTRAENLLQYFWLKCCVLVPCDDMSIAHRVSLNLMSRLGHGDEHLIHDLITTVIFNQAFICEGSSDNLTSEAMASLTLSDSLHLKSATQEEISVSKSSLLQDVYNSLAKIRGHYLMAFGGMERAVSNSRNFFTGKPSETQSLLFKCAGESLMPKDWIYMPLIHVYNKTIQSQNVSGLSASPQSIAMVSSVLQWSFALEVWRPGEIGQVSATVRLSRILCAFIAGNDLFLERPVNHYLAGLLREFSTQRVLDRLSFEEKIPGMTSFYDLYQEVLDHYEAVSFGDAVFGLFVLLPLQQRHTSMLRKAVWGERRKMLRTLRIPLEEILIPLQNFLEPEESDPELLHLQLSALVSGAVQPMWSPLLYLVAVHHVNRFLFLDPMAEHQTERAKVKERLWAQVIANMDKMADVIFYKQFSTSQPKGIDLYDCLPPNRQATLDYHISKTKHAHSTC</sequence>
<dbReference type="GO" id="GO:0006366">
    <property type="term" value="P:transcription by RNA polymerase II"/>
    <property type="evidence" value="ECO:0007669"/>
    <property type="project" value="InterPro"/>
</dbReference>
<feature type="domain" description="RPAP1 C-terminal" evidence="6">
    <location>
        <begin position="314"/>
        <end position="378"/>
    </location>
</feature>
<evidence type="ECO:0000256" key="5">
    <source>
        <dbReference type="SAM" id="MobiDB-lite"/>
    </source>
</evidence>
<accession>A0AAV4GD99</accession>
<evidence type="ECO:0000256" key="3">
    <source>
        <dbReference type="ARBA" id="ARBA00023163"/>
    </source>
</evidence>
<keyword evidence="4" id="KW-0539">Nucleus</keyword>
<evidence type="ECO:0000259" key="6">
    <source>
        <dbReference type="Pfam" id="PF08620"/>
    </source>
</evidence>
<evidence type="ECO:0000259" key="8">
    <source>
        <dbReference type="Pfam" id="PF25766"/>
    </source>
</evidence>
<organism evidence="9 10">
    <name type="scientific">Elysia marginata</name>
    <dbReference type="NCBI Taxonomy" id="1093978"/>
    <lineage>
        <taxon>Eukaryota</taxon>
        <taxon>Metazoa</taxon>
        <taxon>Spiralia</taxon>
        <taxon>Lophotrochozoa</taxon>
        <taxon>Mollusca</taxon>
        <taxon>Gastropoda</taxon>
        <taxon>Heterobranchia</taxon>
        <taxon>Euthyneura</taxon>
        <taxon>Panpulmonata</taxon>
        <taxon>Sacoglossa</taxon>
        <taxon>Placobranchoidea</taxon>
        <taxon>Plakobranchidae</taxon>
        <taxon>Elysia</taxon>
    </lineage>
</organism>
<evidence type="ECO:0000256" key="4">
    <source>
        <dbReference type="ARBA" id="ARBA00023242"/>
    </source>
</evidence>
<dbReference type="PANTHER" id="PTHR21483:SF18">
    <property type="entry name" value="RNA POLYMERASE II-ASSOCIATED PROTEIN 1"/>
    <property type="match status" value="1"/>
</dbReference>
<gene>
    <name evidence="9" type="ORF">ElyMa_005971500</name>
</gene>
<keyword evidence="3" id="KW-0804">Transcription</keyword>
<comment type="caution">
    <text evidence="9">The sequence shown here is derived from an EMBL/GenBank/DDBJ whole genome shotgun (WGS) entry which is preliminary data.</text>
</comment>
<dbReference type="Pfam" id="PF08621">
    <property type="entry name" value="RPAP1_N"/>
    <property type="match status" value="1"/>
</dbReference>
<comment type="similarity">
    <text evidence="2">Belongs to the RPAP1 family.</text>
</comment>
<evidence type="ECO:0000259" key="7">
    <source>
        <dbReference type="Pfam" id="PF08621"/>
    </source>
</evidence>
<proteinExistence type="inferred from homology"/>
<evidence type="ECO:0000313" key="9">
    <source>
        <dbReference type="EMBL" id="GFR83261.1"/>
    </source>
</evidence>
<feature type="region of interest" description="Disordered" evidence="5">
    <location>
        <begin position="22"/>
        <end position="76"/>
    </location>
</feature>
<feature type="domain" description="RPAP1/MINIYO-like TPR repeats" evidence="8">
    <location>
        <begin position="1012"/>
        <end position="1231"/>
    </location>
</feature>
<dbReference type="InterPro" id="IPR057989">
    <property type="entry name" value="TPR_RPAP1/MINIYO-like"/>
</dbReference>
<dbReference type="Pfam" id="PF25766">
    <property type="entry name" value="TPR_RPAP1"/>
    <property type="match status" value="1"/>
</dbReference>
<protein>
    <submittedName>
        <fullName evidence="9">RNA polymerase II-associated protein 1</fullName>
    </submittedName>
</protein>
<dbReference type="PANTHER" id="PTHR21483">
    <property type="entry name" value="RNA POLYMERASE II-ASSOCIATED PROTEIN 1"/>
    <property type="match status" value="1"/>
</dbReference>
<dbReference type="InterPro" id="IPR039913">
    <property type="entry name" value="RPAP1/Rba50"/>
</dbReference>
<name>A0AAV4GD99_9GAST</name>
<dbReference type="EMBL" id="BMAT01011991">
    <property type="protein sequence ID" value="GFR83261.1"/>
    <property type="molecule type" value="Genomic_DNA"/>
</dbReference>
<keyword evidence="10" id="KW-1185">Reference proteome</keyword>
<dbReference type="InterPro" id="IPR013929">
    <property type="entry name" value="RPAP1_C"/>
</dbReference>
<dbReference type="SUPFAM" id="SSF48371">
    <property type="entry name" value="ARM repeat"/>
    <property type="match status" value="1"/>
</dbReference>
<dbReference type="InterPro" id="IPR016024">
    <property type="entry name" value="ARM-type_fold"/>
</dbReference>
<dbReference type="Pfam" id="PF08620">
    <property type="entry name" value="RPAP1_C"/>
    <property type="match status" value="1"/>
</dbReference>
<evidence type="ECO:0000256" key="1">
    <source>
        <dbReference type="ARBA" id="ARBA00004123"/>
    </source>
</evidence>